<evidence type="ECO:0000256" key="3">
    <source>
        <dbReference type="ARBA" id="ARBA00022777"/>
    </source>
</evidence>
<name>A0A1A8ALK1_NOTFU</name>
<feature type="compositionally biased region" description="Polar residues" evidence="6">
    <location>
        <begin position="90"/>
        <end position="104"/>
    </location>
</feature>
<proteinExistence type="predicted"/>
<accession>A0A1A8ALK1</accession>
<dbReference type="Pfam" id="PF02816">
    <property type="entry name" value="Alpha_kinase"/>
    <property type="match status" value="1"/>
</dbReference>
<dbReference type="EMBL" id="HADY01017582">
    <property type="protein sequence ID" value="SBP56067.1"/>
    <property type="molecule type" value="Transcribed_RNA"/>
</dbReference>
<dbReference type="GO" id="GO:0055013">
    <property type="term" value="P:cardiac muscle cell development"/>
    <property type="evidence" value="ECO:0007669"/>
    <property type="project" value="TreeGrafter"/>
</dbReference>
<dbReference type="InterPro" id="IPR011009">
    <property type="entry name" value="Kinase-like_dom_sf"/>
</dbReference>
<reference evidence="8" key="1">
    <citation type="submission" date="2016-05" db="EMBL/GenBank/DDBJ databases">
        <authorList>
            <person name="Lavstsen T."/>
            <person name="Jespersen J.S."/>
        </authorList>
    </citation>
    <scope>NUCLEOTIDE SEQUENCE</scope>
    <source>
        <tissue evidence="8">Brain</tissue>
    </source>
</reference>
<dbReference type="Gene3D" id="3.20.200.10">
    <property type="entry name" value="MHCK/EF2 kinase"/>
    <property type="match status" value="1"/>
</dbReference>
<keyword evidence="5" id="KW-0393">Immunoglobulin domain</keyword>
<feature type="region of interest" description="Disordered" evidence="6">
    <location>
        <begin position="472"/>
        <end position="545"/>
    </location>
</feature>
<dbReference type="SMART" id="SM00811">
    <property type="entry name" value="Alpha_kinase"/>
    <property type="match status" value="1"/>
</dbReference>
<keyword evidence="2" id="KW-0808">Transferase</keyword>
<reference evidence="8" key="2">
    <citation type="submission" date="2016-06" db="EMBL/GenBank/DDBJ databases">
        <title>The genome of a short-lived fish provides insights into sex chromosome evolution and the genetic control of aging.</title>
        <authorList>
            <person name="Reichwald K."/>
            <person name="Felder M."/>
            <person name="Petzold A."/>
            <person name="Koch P."/>
            <person name="Groth M."/>
            <person name="Platzer M."/>
        </authorList>
    </citation>
    <scope>NUCLEOTIDE SEQUENCE</scope>
    <source>
        <tissue evidence="8">Brain</tissue>
    </source>
</reference>
<evidence type="ECO:0000256" key="2">
    <source>
        <dbReference type="ARBA" id="ARBA00022679"/>
    </source>
</evidence>
<feature type="compositionally biased region" description="Polar residues" evidence="6">
    <location>
        <begin position="505"/>
        <end position="515"/>
    </location>
</feature>
<feature type="compositionally biased region" description="Low complexity" evidence="6">
    <location>
        <begin position="115"/>
        <end position="125"/>
    </location>
</feature>
<dbReference type="SUPFAM" id="SSF56112">
    <property type="entry name" value="Protein kinase-like (PK-like)"/>
    <property type="match status" value="1"/>
</dbReference>
<dbReference type="CDD" id="cd16973">
    <property type="entry name" value="Alpha_kinase_ALPK3"/>
    <property type="match status" value="1"/>
</dbReference>
<dbReference type="InterPro" id="IPR004166">
    <property type="entry name" value="a-kinase_dom"/>
</dbReference>
<keyword evidence="4" id="KW-1015">Disulfide bond</keyword>
<dbReference type="GO" id="GO:0004674">
    <property type="term" value="F:protein serine/threonine kinase activity"/>
    <property type="evidence" value="ECO:0007669"/>
    <property type="project" value="UniProtKB-KW"/>
</dbReference>
<dbReference type="GO" id="GO:0005524">
    <property type="term" value="F:ATP binding"/>
    <property type="evidence" value="ECO:0007669"/>
    <property type="project" value="InterPro"/>
</dbReference>
<gene>
    <name evidence="8" type="primary">ALPK3A</name>
</gene>
<feature type="region of interest" description="Disordered" evidence="6">
    <location>
        <begin position="17"/>
        <end position="169"/>
    </location>
</feature>
<dbReference type="GO" id="GO:0005634">
    <property type="term" value="C:nucleus"/>
    <property type="evidence" value="ECO:0007669"/>
    <property type="project" value="TreeGrafter"/>
</dbReference>
<keyword evidence="1" id="KW-0723">Serine/threonine-protein kinase</keyword>
<evidence type="ECO:0000256" key="1">
    <source>
        <dbReference type="ARBA" id="ARBA00022527"/>
    </source>
</evidence>
<evidence type="ECO:0000256" key="5">
    <source>
        <dbReference type="ARBA" id="ARBA00023319"/>
    </source>
</evidence>
<feature type="compositionally biased region" description="Basic and acidic residues" evidence="6">
    <location>
        <begin position="155"/>
        <end position="169"/>
    </location>
</feature>
<dbReference type="AlphaFoldDB" id="A0A1A8ALK1"/>
<dbReference type="PROSITE" id="PS51158">
    <property type="entry name" value="ALPHA_KINASE"/>
    <property type="match status" value="1"/>
</dbReference>
<dbReference type="PANTHER" id="PTHR47091">
    <property type="entry name" value="ALPHA-PROTEIN KINASE 2-RELATED"/>
    <property type="match status" value="1"/>
</dbReference>
<feature type="compositionally biased region" description="Basic and acidic residues" evidence="6">
    <location>
        <begin position="17"/>
        <end position="46"/>
    </location>
</feature>
<dbReference type="PANTHER" id="PTHR47091:SF1">
    <property type="entry name" value="ALPHA-PROTEIN KINASE 3"/>
    <property type="match status" value="1"/>
</dbReference>
<feature type="domain" description="Alpha-type protein kinase" evidence="7">
    <location>
        <begin position="237"/>
        <end position="468"/>
    </location>
</feature>
<keyword evidence="3 8" id="KW-0418">Kinase</keyword>
<protein>
    <submittedName>
        <fullName evidence="8">Alpha-kinase 3a</fullName>
    </submittedName>
</protein>
<evidence type="ECO:0000313" key="8">
    <source>
        <dbReference type="EMBL" id="SBP56067.1"/>
    </source>
</evidence>
<evidence type="ECO:0000259" key="7">
    <source>
        <dbReference type="PROSITE" id="PS51158"/>
    </source>
</evidence>
<organism evidence="8">
    <name type="scientific">Nothobranchius furzeri</name>
    <name type="common">Turquoise killifish</name>
    <dbReference type="NCBI Taxonomy" id="105023"/>
    <lineage>
        <taxon>Eukaryota</taxon>
        <taxon>Metazoa</taxon>
        <taxon>Chordata</taxon>
        <taxon>Craniata</taxon>
        <taxon>Vertebrata</taxon>
        <taxon>Euteleostomi</taxon>
        <taxon>Actinopterygii</taxon>
        <taxon>Neopterygii</taxon>
        <taxon>Teleostei</taxon>
        <taxon>Neoteleostei</taxon>
        <taxon>Acanthomorphata</taxon>
        <taxon>Ovalentaria</taxon>
        <taxon>Atherinomorphae</taxon>
        <taxon>Cyprinodontiformes</taxon>
        <taxon>Nothobranchiidae</taxon>
        <taxon>Nothobranchius</taxon>
    </lineage>
</organism>
<evidence type="ECO:0000256" key="6">
    <source>
        <dbReference type="SAM" id="MobiDB-lite"/>
    </source>
</evidence>
<sequence>MNEYKIHQRFFEKLKQKAEKKKKDLEVKMDGKENIQKEQRRSPDHPQRKRSVPPTAVKADVNKSVAVEHPGDLAEPNAVSSGLTDEVDLTSENNSLESDASASEETLAKKRLKMSNGVDVGVNSSSERRSPLLSRRKTTLEVPKVGDEPPAGEPDGIKEEEKQSGKKIDPLKAPQVIRKIRGEPFPDASGHLKLWCQFFNVLSDSTIKCEDILSGILLKDDLEVGEEIEMTPLLFTKGLADSGTWGEKYFGRIFTEMLHIGEGCNHKTSRVKVIYGLDPIFESGSTCIIKIHNPIAYGTKLENNLAERNMSISKQECKIQNMIREYCKIFAAEARVNENFGFSLEVIPQYLIYRPANSVPYATVEADLTGVFVKYCSVDPKGKLTSQNTSELEQKCSTFQHWIHQWTHGNLLVTHLEGVETKIANVKVVTKSKGYQGLTESGSPEVFDQFLTYHQCNYYCGLLGLRPLKTADLQPPTKIKGSKSPLLNRRMSSSSPQAQRKGHSPQMSRKNNSSPKLAKKVQEPEDSNAGDKPKPVETLSVPEIR</sequence>
<evidence type="ECO:0000256" key="4">
    <source>
        <dbReference type="ARBA" id="ARBA00023157"/>
    </source>
</evidence>